<dbReference type="InterPro" id="IPR029752">
    <property type="entry name" value="D-isomer_DH_CS1"/>
</dbReference>
<evidence type="ECO:0000256" key="12">
    <source>
        <dbReference type="RuleBase" id="RU003719"/>
    </source>
</evidence>
<dbReference type="EMBL" id="JAPFRD010000002">
    <property type="protein sequence ID" value="MCW8107101.1"/>
    <property type="molecule type" value="Genomic_DNA"/>
</dbReference>
<feature type="domain" description="ACT" evidence="13">
    <location>
        <begin position="340"/>
        <end position="409"/>
    </location>
</feature>
<gene>
    <name evidence="14" type="primary">serA</name>
    <name evidence="14" type="ORF">OPS25_01105</name>
</gene>
<dbReference type="CDD" id="cd04901">
    <property type="entry name" value="ACT_3PGDH"/>
    <property type="match status" value="1"/>
</dbReference>
<dbReference type="InterPro" id="IPR054480">
    <property type="entry name" value="AHAS_small-like_ACT"/>
</dbReference>
<comment type="catalytic activity">
    <reaction evidence="10">
        <text>(R)-2-hydroxyglutarate + NAD(+) = 2-oxoglutarate + NADH + H(+)</text>
        <dbReference type="Rhea" id="RHEA:49612"/>
        <dbReference type="ChEBI" id="CHEBI:15378"/>
        <dbReference type="ChEBI" id="CHEBI:15801"/>
        <dbReference type="ChEBI" id="CHEBI:16810"/>
        <dbReference type="ChEBI" id="CHEBI:57540"/>
        <dbReference type="ChEBI" id="CHEBI:57945"/>
        <dbReference type="EC" id="1.1.1.399"/>
    </reaction>
</comment>
<comment type="similarity">
    <text evidence="3 12">Belongs to the D-isomer specific 2-hydroxyacid dehydrogenase family.</text>
</comment>
<dbReference type="EC" id="1.1.1.95" evidence="5"/>
<dbReference type="Pfam" id="PF00389">
    <property type="entry name" value="2-Hacid_dh"/>
    <property type="match status" value="1"/>
</dbReference>
<sequence>MSKVSLPKEKIKILLLEGVHHSAVETFKNNGYSNIEYLKTSLPEAELIEKVKDVHFIGLRSRTQITEAVVEAATKLVAIGCFCIGTNQVDLISARSKGIPVFNAPFSNTRSVAELVLGQIILLLRKIPQKNAKAHRGEWDKTADGAFEARGKTLGIIGYGHIGTQLSILAEHLGMRVQFFDIEDKLVLGNSTQVKSLDKLLETSDVVTLHVPETLQTKNMISDTQLRKMRKNSILINASRGTVIDIDALVCALQDGHLSGAALDVFPIEPKSNSEEFESPLRAFDNVILTPHVGGSTQEAQENIGVEVAGKLAKYSDNGSTLSAVNFPEVSLPDHPGSCRILHIHENRPGVLTQINQTFAQKSINIQAQYLQTSAEIGYVVVDVESDKGYDALTELQQIDGTIKTRILH</sequence>
<evidence type="ECO:0000313" key="15">
    <source>
        <dbReference type="Proteomes" id="UP001142810"/>
    </source>
</evidence>
<dbReference type="SUPFAM" id="SSF52283">
    <property type="entry name" value="Formate/glycerate dehydrogenase catalytic domain-like"/>
    <property type="match status" value="1"/>
</dbReference>
<keyword evidence="15" id="KW-1185">Reference proteome</keyword>
<evidence type="ECO:0000256" key="1">
    <source>
        <dbReference type="ARBA" id="ARBA00003800"/>
    </source>
</evidence>
<dbReference type="Pfam" id="PF02826">
    <property type="entry name" value="2-Hacid_dh_C"/>
    <property type="match status" value="1"/>
</dbReference>
<dbReference type="SUPFAM" id="SSF55021">
    <property type="entry name" value="ACT-like"/>
    <property type="match status" value="1"/>
</dbReference>
<name>A0ABT3P4Q4_9ALTE</name>
<dbReference type="GO" id="GO:0004617">
    <property type="term" value="F:phosphoglycerate dehydrogenase activity"/>
    <property type="evidence" value="ECO:0007669"/>
    <property type="project" value="UniProtKB-EC"/>
</dbReference>
<keyword evidence="8" id="KW-0520">NAD</keyword>
<evidence type="ECO:0000256" key="11">
    <source>
        <dbReference type="ARBA" id="ARBA00048731"/>
    </source>
</evidence>
<dbReference type="PANTHER" id="PTHR43761">
    <property type="entry name" value="D-ISOMER SPECIFIC 2-HYDROXYACID DEHYDROGENASE FAMILY PROTEIN (AFU_ORTHOLOGUE AFUA_1G13630)"/>
    <property type="match status" value="1"/>
</dbReference>
<dbReference type="RefSeq" id="WP_265615802.1">
    <property type="nucleotide sequence ID" value="NZ_JAPFRD010000002.1"/>
</dbReference>
<organism evidence="14 15">
    <name type="scientific">Alteromonas aquimaris</name>
    <dbReference type="NCBI Taxonomy" id="2998417"/>
    <lineage>
        <taxon>Bacteria</taxon>
        <taxon>Pseudomonadati</taxon>
        <taxon>Pseudomonadota</taxon>
        <taxon>Gammaproteobacteria</taxon>
        <taxon>Alteromonadales</taxon>
        <taxon>Alteromonadaceae</taxon>
        <taxon>Alteromonas/Salinimonas group</taxon>
        <taxon>Alteromonas</taxon>
    </lineage>
</organism>
<evidence type="ECO:0000256" key="9">
    <source>
        <dbReference type="ARBA" id="ARBA00030455"/>
    </source>
</evidence>
<comment type="pathway">
    <text evidence="2">Amino-acid biosynthesis; L-serine biosynthesis; L-serine from 3-phospho-D-glycerate: step 1/3.</text>
</comment>
<comment type="function">
    <text evidence="1">Catalyzes the reversible oxidation of 3-phospho-D-glycerate to 3-phosphonooxypyruvate, the first step of the phosphorylated L-serine biosynthesis pathway. Also catalyzes the reversible oxidation of 2-hydroxyglutarate to 2-oxoglutarate.</text>
</comment>
<keyword evidence="7 12" id="KW-0560">Oxidoreductase</keyword>
<dbReference type="PANTHER" id="PTHR43761:SF1">
    <property type="entry name" value="D-ISOMER SPECIFIC 2-HYDROXYACID DEHYDROGENASE CATALYTIC DOMAIN-CONTAINING PROTEIN-RELATED"/>
    <property type="match status" value="1"/>
</dbReference>
<dbReference type="CDD" id="cd12176">
    <property type="entry name" value="PGDH_3"/>
    <property type="match status" value="1"/>
</dbReference>
<comment type="catalytic activity">
    <reaction evidence="11">
        <text>(2R)-3-phosphoglycerate + NAD(+) = 3-phosphooxypyruvate + NADH + H(+)</text>
        <dbReference type="Rhea" id="RHEA:12641"/>
        <dbReference type="ChEBI" id="CHEBI:15378"/>
        <dbReference type="ChEBI" id="CHEBI:18110"/>
        <dbReference type="ChEBI" id="CHEBI:57540"/>
        <dbReference type="ChEBI" id="CHEBI:57945"/>
        <dbReference type="ChEBI" id="CHEBI:58272"/>
        <dbReference type="EC" id="1.1.1.95"/>
    </reaction>
</comment>
<reference evidence="14" key="1">
    <citation type="submission" date="2022-11" db="EMBL/GenBank/DDBJ databases">
        <title>Alteromonas sp. nov., isolated from sea water of the Qingdao.</title>
        <authorList>
            <person name="Wang Q."/>
        </authorList>
    </citation>
    <scope>NUCLEOTIDE SEQUENCE</scope>
    <source>
        <strain evidence="14">ASW11-7</strain>
    </source>
</reference>
<dbReference type="NCBIfam" id="NF008759">
    <property type="entry name" value="PRK11790.1"/>
    <property type="match status" value="1"/>
</dbReference>
<evidence type="ECO:0000256" key="10">
    <source>
        <dbReference type="ARBA" id="ARBA00048126"/>
    </source>
</evidence>
<evidence type="ECO:0000256" key="8">
    <source>
        <dbReference type="ARBA" id="ARBA00023027"/>
    </source>
</evidence>
<dbReference type="InterPro" id="IPR029753">
    <property type="entry name" value="D-isomer_DH_CS"/>
</dbReference>
<dbReference type="PROSITE" id="PS51671">
    <property type="entry name" value="ACT"/>
    <property type="match status" value="1"/>
</dbReference>
<dbReference type="InterPro" id="IPR006139">
    <property type="entry name" value="D-isomer_2_OHA_DH_cat_dom"/>
</dbReference>
<dbReference type="InterPro" id="IPR050418">
    <property type="entry name" value="D-iso_2-hydroxyacid_DH_PdxB"/>
</dbReference>
<dbReference type="InterPro" id="IPR006140">
    <property type="entry name" value="D-isomer_DH_NAD-bd"/>
</dbReference>
<dbReference type="PROSITE" id="PS00671">
    <property type="entry name" value="D_2_HYDROXYACID_DH_3"/>
    <property type="match status" value="1"/>
</dbReference>
<evidence type="ECO:0000259" key="13">
    <source>
        <dbReference type="PROSITE" id="PS51671"/>
    </source>
</evidence>
<evidence type="ECO:0000256" key="3">
    <source>
        <dbReference type="ARBA" id="ARBA00005854"/>
    </source>
</evidence>
<evidence type="ECO:0000256" key="7">
    <source>
        <dbReference type="ARBA" id="ARBA00023002"/>
    </source>
</evidence>
<dbReference type="Gene3D" id="3.30.70.260">
    <property type="match status" value="1"/>
</dbReference>
<proteinExistence type="inferred from homology"/>
<dbReference type="EC" id="1.1.1.399" evidence="4"/>
<dbReference type="PROSITE" id="PS00065">
    <property type="entry name" value="D_2_HYDROXYACID_DH_1"/>
    <property type="match status" value="1"/>
</dbReference>
<dbReference type="Gene3D" id="3.40.50.720">
    <property type="entry name" value="NAD(P)-binding Rossmann-like Domain"/>
    <property type="match status" value="2"/>
</dbReference>
<dbReference type="Proteomes" id="UP001142810">
    <property type="component" value="Unassembled WGS sequence"/>
</dbReference>
<dbReference type="SUPFAM" id="SSF51735">
    <property type="entry name" value="NAD(P)-binding Rossmann-fold domains"/>
    <property type="match status" value="1"/>
</dbReference>
<dbReference type="PROSITE" id="PS00670">
    <property type="entry name" value="D_2_HYDROXYACID_DH_2"/>
    <property type="match status" value="1"/>
</dbReference>
<dbReference type="InterPro" id="IPR002912">
    <property type="entry name" value="ACT_dom"/>
</dbReference>
<dbReference type="InterPro" id="IPR045865">
    <property type="entry name" value="ACT-like_dom_sf"/>
</dbReference>
<protein>
    <recommendedName>
        <fullName evidence="6">D-3-phosphoglycerate dehydrogenase</fullName>
        <ecNumber evidence="4">1.1.1.399</ecNumber>
        <ecNumber evidence="5">1.1.1.95</ecNumber>
    </recommendedName>
    <alternativeName>
        <fullName evidence="9">2-oxoglutarate reductase</fullName>
    </alternativeName>
</protein>
<accession>A0ABT3P4Q4</accession>
<evidence type="ECO:0000256" key="2">
    <source>
        <dbReference type="ARBA" id="ARBA00005216"/>
    </source>
</evidence>
<evidence type="ECO:0000256" key="5">
    <source>
        <dbReference type="ARBA" id="ARBA00013143"/>
    </source>
</evidence>
<evidence type="ECO:0000256" key="4">
    <source>
        <dbReference type="ARBA" id="ARBA00013001"/>
    </source>
</evidence>
<comment type="caution">
    <text evidence="14">The sequence shown here is derived from an EMBL/GenBank/DDBJ whole genome shotgun (WGS) entry which is preliminary data.</text>
</comment>
<evidence type="ECO:0000256" key="6">
    <source>
        <dbReference type="ARBA" id="ARBA00021582"/>
    </source>
</evidence>
<dbReference type="InterPro" id="IPR036291">
    <property type="entry name" value="NAD(P)-bd_dom_sf"/>
</dbReference>
<evidence type="ECO:0000313" key="14">
    <source>
        <dbReference type="EMBL" id="MCW8107101.1"/>
    </source>
</evidence>
<dbReference type="Pfam" id="PF22629">
    <property type="entry name" value="ACT_AHAS_ss"/>
    <property type="match status" value="1"/>
</dbReference>